<protein>
    <submittedName>
        <fullName evidence="1">Uncharacterized protein</fullName>
    </submittedName>
</protein>
<name>A0A382AH42_9ZZZZ</name>
<feature type="non-terminal residue" evidence="1">
    <location>
        <position position="76"/>
    </location>
</feature>
<accession>A0A382AH42</accession>
<organism evidence="1">
    <name type="scientific">marine metagenome</name>
    <dbReference type="NCBI Taxonomy" id="408172"/>
    <lineage>
        <taxon>unclassified sequences</taxon>
        <taxon>metagenomes</taxon>
        <taxon>ecological metagenomes</taxon>
    </lineage>
</organism>
<dbReference type="EMBL" id="UINC01025370">
    <property type="protein sequence ID" value="SVB00828.1"/>
    <property type="molecule type" value="Genomic_DNA"/>
</dbReference>
<proteinExistence type="predicted"/>
<reference evidence="1" key="1">
    <citation type="submission" date="2018-05" db="EMBL/GenBank/DDBJ databases">
        <authorList>
            <person name="Lanie J.A."/>
            <person name="Ng W.-L."/>
            <person name="Kazmierczak K.M."/>
            <person name="Andrzejewski T.M."/>
            <person name="Davidsen T.M."/>
            <person name="Wayne K.J."/>
            <person name="Tettelin H."/>
            <person name="Glass J.I."/>
            <person name="Rusch D."/>
            <person name="Podicherti R."/>
            <person name="Tsui H.-C.T."/>
            <person name="Winkler M.E."/>
        </authorList>
    </citation>
    <scope>NUCLEOTIDE SEQUENCE</scope>
</reference>
<gene>
    <name evidence="1" type="ORF">METZ01_LOCUS153682</name>
</gene>
<evidence type="ECO:0000313" key="1">
    <source>
        <dbReference type="EMBL" id="SVB00828.1"/>
    </source>
</evidence>
<dbReference type="AlphaFoldDB" id="A0A382AH42"/>
<sequence>MKKFLRNLTGFLVVFLLPTTVFTQTVYTFTNADATGRTGPTQTQINNTYTSGNNNYNKVTINTQGIQEWTVPADGV</sequence>